<dbReference type="STRING" id="1196081.A0A364L9F3"/>
<evidence type="ECO:0000256" key="2">
    <source>
        <dbReference type="ARBA" id="ARBA00023002"/>
    </source>
</evidence>
<comment type="similarity">
    <text evidence="1">Belongs to the short-chain dehydrogenases/reductases (SDR) family.</text>
</comment>
<dbReference type="Proteomes" id="UP000249363">
    <property type="component" value="Unassembled WGS sequence"/>
</dbReference>
<protein>
    <recommendedName>
        <fullName evidence="5">3-hydroxyacyl-CoA dehydrogenase</fullName>
    </recommendedName>
</protein>
<dbReference type="Pfam" id="PF00106">
    <property type="entry name" value="adh_short"/>
    <property type="match status" value="1"/>
</dbReference>
<sequence>MAQFHPTISRESLQGKVIVLTGGANGIGKSLVELCVQHGAYVFFGDIDEKAGRDVQDAVNQSQDSPRARFVAVDVTNYHSVLSLFKIAFSLYGRVDHVIANAGIIERGNWFDPALTVESVEEIPPTTVVDVNLLGSLYCARIASVYLRQNRSKDEDRSLTLVSSVAGFKESPGLFLYQASKHGVLGLMRSLRKYISLPTTHNVRINAICPWMTETAMVAGIEEGWRKANLPINRPLDVAKVIAGVLSATELNGVSMYVEGGRAWEFERNLDRLQAQWLGEEASRSLEMGQAVLGEGMEWAQ</sequence>
<dbReference type="InterPro" id="IPR002347">
    <property type="entry name" value="SDR_fam"/>
</dbReference>
<dbReference type="EMBL" id="MIKG01000019">
    <property type="protein sequence ID" value="RAO72444.1"/>
    <property type="molecule type" value="Genomic_DNA"/>
</dbReference>
<evidence type="ECO:0008006" key="5">
    <source>
        <dbReference type="Google" id="ProtNLM"/>
    </source>
</evidence>
<dbReference type="PANTHER" id="PTHR44229:SF4">
    <property type="entry name" value="15-HYDROXYPROSTAGLANDIN DEHYDROGENASE [NAD(+)]"/>
    <property type="match status" value="1"/>
</dbReference>
<dbReference type="SUPFAM" id="SSF51735">
    <property type="entry name" value="NAD(P)-binding Rossmann-fold domains"/>
    <property type="match status" value="1"/>
</dbReference>
<name>A0A364L9F3_TALAM</name>
<dbReference type="RefSeq" id="XP_040736958.1">
    <property type="nucleotide sequence ID" value="XM_040881263.1"/>
</dbReference>
<dbReference type="GO" id="GO:0016616">
    <property type="term" value="F:oxidoreductase activity, acting on the CH-OH group of donors, NAD or NADP as acceptor"/>
    <property type="evidence" value="ECO:0007669"/>
    <property type="project" value="TreeGrafter"/>
</dbReference>
<accession>A0A364L9F3</accession>
<dbReference type="GeneID" id="63797670"/>
<keyword evidence="2" id="KW-0560">Oxidoreductase</keyword>
<evidence type="ECO:0000313" key="4">
    <source>
        <dbReference type="Proteomes" id="UP000249363"/>
    </source>
</evidence>
<dbReference type="Gene3D" id="3.40.50.720">
    <property type="entry name" value="NAD(P)-binding Rossmann-like Domain"/>
    <property type="match status" value="1"/>
</dbReference>
<proteinExistence type="inferred from homology"/>
<keyword evidence="4" id="KW-1185">Reference proteome</keyword>
<organism evidence="3 4">
    <name type="scientific">Talaromyces amestolkiae</name>
    <dbReference type="NCBI Taxonomy" id="1196081"/>
    <lineage>
        <taxon>Eukaryota</taxon>
        <taxon>Fungi</taxon>
        <taxon>Dikarya</taxon>
        <taxon>Ascomycota</taxon>
        <taxon>Pezizomycotina</taxon>
        <taxon>Eurotiomycetes</taxon>
        <taxon>Eurotiomycetidae</taxon>
        <taxon>Eurotiales</taxon>
        <taxon>Trichocomaceae</taxon>
        <taxon>Talaromyces</taxon>
        <taxon>Talaromyces sect. Talaromyces</taxon>
    </lineage>
</organism>
<dbReference type="PRINTS" id="PR00081">
    <property type="entry name" value="GDHRDH"/>
</dbReference>
<evidence type="ECO:0000313" key="3">
    <source>
        <dbReference type="EMBL" id="RAO72444.1"/>
    </source>
</evidence>
<reference evidence="3 4" key="1">
    <citation type="journal article" date="2017" name="Biotechnol. Biofuels">
        <title>Differential beta-glucosidase expression as a function of carbon source availability in Talaromyces amestolkiae: a genomic and proteomic approach.</title>
        <authorList>
            <person name="de Eugenio L.I."/>
            <person name="Mendez-Liter J.A."/>
            <person name="Nieto-Dominguez M."/>
            <person name="Alonso L."/>
            <person name="Gil-Munoz J."/>
            <person name="Barriuso J."/>
            <person name="Prieto A."/>
            <person name="Martinez M.J."/>
        </authorList>
    </citation>
    <scope>NUCLEOTIDE SEQUENCE [LARGE SCALE GENOMIC DNA]</scope>
    <source>
        <strain evidence="3 4">CIB</strain>
    </source>
</reference>
<comment type="caution">
    <text evidence="3">The sequence shown here is derived from an EMBL/GenBank/DDBJ whole genome shotgun (WGS) entry which is preliminary data.</text>
</comment>
<dbReference type="AlphaFoldDB" id="A0A364L9F3"/>
<dbReference type="GO" id="GO:0005737">
    <property type="term" value="C:cytoplasm"/>
    <property type="evidence" value="ECO:0007669"/>
    <property type="project" value="TreeGrafter"/>
</dbReference>
<gene>
    <name evidence="3" type="ORF">BHQ10_008456</name>
</gene>
<dbReference type="InterPro" id="IPR036291">
    <property type="entry name" value="NAD(P)-bd_dom_sf"/>
</dbReference>
<dbReference type="OrthoDB" id="37659at2759"/>
<dbReference type="PANTHER" id="PTHR44229">
    <property type="entry name" value="15-HYDROXYPROSTAGLANDIN DEHYDROGENASE [NAD(+)]"/>
    <property type="match status" value="1"/>
</dbReference>
<evidence type="ECO:0000256" key="1">
    <source>
        <dbReference type="ARBA" id="ARBA00006484"/>
    </source>
</evidence>